<dbReference type="Proteomes" id="UP000824782">
    <property type="component" value="Unassembled WGS sequence"/>
</dbReference>
<gene>
    <name evidence="2" type="ORF">GDO81_027329</name>
</gene>
<reference evidence="2" key="1">
    <citation type="thesis" date="2020" institute="ProQuest LLC" country="789 East Eisenhower Parkway, Ann Arbor, MI, USA">
        <title>Comparative Genomics and Chromosome Evolution.</title>
        <authorList>
            <person name="Mudd A.B."/>
        </authorList>
    </citation>
    <scope>NUCLEOTIDE SEQUENCE</scope>
    <source>
        <strain evidence="2">237g6f4</strain>
        <tissue evidence="2">Blood</tissue>
    </source>
</reference>
<sequence length="82" mass="8676">MSFLHRIHNTAPLVNCNKSAKPEVILEGVFPPNKLGPIHGMIGEGLSDETPQIMRTRGPMASQVPPSDPSSLPESNGANGCT</sequence>
<dbReference type="EMBL" id="WNYA01052435">
    <property type="protein sequence ID" value="KAG8535997.1"/>
    <property type="molecule type" value="Genomic_DNA"/>
</dbReference>
<dbReference type="AlphaFoldDB" id="A0AAV6YLB3"/>
<feature type="compositionally biased region" description="Polar residues" evidence="1">
    <location>
        <begin position="69"/>
        <end position="82"/>
    </location>
</feature>
<proteinExistence type="predicted"/>
<evidence type="ECO:0000313" key="2">
    <source>
        <dbReference type="EMBL" id="KAG8535997.1"/>
    </source>
</evidence>
<accession>A0AAV6YLB3</accession>
<organism evidence="2 3">
    <name type="scientific">Engystomops pustulosus</name>
    <name type="common">Tungara frog</name>
    <name type="synonym">Physalaemus pustulosus</name>
    <dbReference type="NCBI Taxonomy" id="76066"/>
    <lineage>
        <taxon>Eukaryota</taxon>
        <taxon>Metazoa</taxon>
        <taxon>Chordata</taxon>
        <taxon>Craniata</taxon>
        <taxon>Vertebrata</taxon>
        <taxon>Euteleostomi</taxon>
        <taxon>Amphibia</taxon>
        <taxon>Batrachia</taxon>
        <taxon>Anura</taxon>
        <taxon>Neobatrachia</taxon>
        <taxon>Hyloidea</taxon>
        <taxon>Leptodactylidae</taxon>
        <taxon>Leiuperinae</taxon>
        <taxon>Engystomops</taxon>
    </lineage>
</organism>
<feature type="region of interest" description="Disordered" evidence="1">
    <location>
        <begin position="57"/>
        <end position="82"/>
    </location>
</feature>
<keyword evidence="3" id="KW-1185">Reference proteome</keyword>
<evidence type="ECO:0000313" key="3">
    <source>
        <dbReference type="Proteomes" id="UP000824782"/>
    </source>
</evidence>
<protein>
    <submittedName>
        <fullName evidence="2">Uncharacterized protein</fullName>
    </submittedName>
</protein>
<comment type="caution">
    <text evidence="2">The sequence shown here is derived from an EMBL/GenBank/DDBJ whole genome shotgun (WGS) entry which is preliminary data.</text>
</comment>
<name>A0AAV6YLB3_ENGPU</name>
<evidence type="ECO:0000256" key="1">
    <source>
        <dbReference type="SAM" id="MobiDB-lite"/>
    </source>
</evidence>